<dbReference type="InterPro" id="IPR029044">
    <property type="entry name" value="Nucleotide-diphossugar_trans"/>
</dbReference>
<dbReference type="SUPFAM" id="SSF53448">
    <property type="entry name" value="Nucleotide-diphospho-sugar transferases"/>
    <property type="match status" value="1"/>
</dbReference>
<evidence type="ECO:0000259" key="1">
    <source>
        <dbReference type="Pfam" id="PF00535"/>
    </source>
</evidence>
<dbReference type="RefSeq" id="WP_006208714.1">
    <property type="nucleotide sequence ID" value="NZ_ADHJ01000014.1"/>
</dbReference>
<dbReference type="GO" id="GO:0016740">
    <property type="term" value="F:transferase activity"/>
    <property type="evidence" value="ECO:0007669"/>
    <property type="project" value="UniProtKB-KW"/>
</dbReference>
<sequence length="311" mass="34191">MAGKRNRTVSSSAASAAFGLWLYSSGIPRHQFYHVMPSAAEAFRRGYARSSREPVPAPLLPPLNGRVSVIVSACNEASSIPMVLRELKRLPFHEIIVVENGSQDHTYAAARSFEGVIVAHIPDRLGHDVARAMGAKMSTGDIILFMDGDMPVSAEKLSSYLVAADRGVDVALNDIMPLLPAFERQDEVTRCKTFLNRMMGRDDLEANSLTAVPHAMTRHAMERIGYGNLAVPPMAQSLAIRQGLRIEAVQTVDVLSMNRRRKTNRGKDNPVARLIIGDHVEALGETMKDLGARLQWGQVSRTELALRRNSL</sequence>
<gene>
    <name evidence="2" type="ORF">PVOR_09310</name>
</gene>
<dbReference type="CDD" id="cd00761">
    <property type="entry name" value="Glyco_tranf_GTA_type"/>
    <property type="match status" value="1"/>
</dbReference>
<accession>A0A2R9SYH7</accession>
<protein>
    <submittedName>
        <fullName evidence="2">Glycosyl transferase family 2</fullName>
    </submittedName>
</protein>
<evidence type="ECO:0000313" key="3">
    <source>
        <dbReference type="Proteomes" id="UP000003094"/>
    </source>
</evidence>
<comment type="caution">
    <text evidence="2">The sequence shown here is derived from an EMBL/GenBank/DDBJ whole genome shotgun (WGS) entry which is preliminary data.</text>
</comment>
<dbReference type="AlphaFoldDB" id="A0A2R9SYH7"/>
<dbReference type="EMBL" id="ADHJ01000014">
    <property type="protein sequence ID" value="EFU42454.1"/>
    <property type="molecule type" value="Genomic_DNA"/>
</dbReference>
<dbReference type="KEGG" id="pvo:PVOR_09310"/>
<proteinExistence type="predicted"/>
<evidence type="ECO:0000313" key="2">
    <source>
        <dbReference type="EMBL" id="EFU42454.1"/>
    </source>
</evidence>
<keyword evidence="2" id="KW-0808">Transferase</keyword>
<dbReference type="PANTHER" id="PTHR48090">
    <property type="entry name" value="UNDECAPRENYL-PHOSPHATE 4-DEOXY-4-FORMAMIDO-L-ARABINOSE TRANSFERASE-RELATED"/>
    <property type="match status" value="1"/>
</dbReference>
<dbReference type="Pfam" id="PF00535">
    <property type="entry name" value="Glycos_transf_2"/>
    <property type="match status" value="1"/>
</dbReference>
<dbReference type="PANTHER" id="PTHR48090:SF7">
    <property type="entry name" value="RFBJ PROTEIN"/>
    <property type="match status" value="1"/>
</dbReference>
<keyword evidence="3" id="KW-1185">Reference proteome</keyword>
<dbReference type="Gene3D" id="3.90.550.10">
    <property type="entry name" value="Spore Coat Polysaccharide Biosynthesis Protein SpsA, Chain A"/>
    <property type="match status" value="1"/>
</dbReference>
<organism evidence="2 3">
    <name type="scientific">Paenibacillus vortex V453</name>
    <dbReference type="NCBI Taxonomy" id="715225"/>
    <lineage>
        <taxon>Bacteria</taxon>
        <taxon>Bacillati</taxon>
        <taxon>Bacillota</taxon>
        <taxon>Bacilli</taxon>
        <taxon>Bacillales</taxon>
        <taxon>Paenibacillaceae</taxon>
        <taxon>Paenibacillus</taxon>
    </lineage>
</organism>
<feature type="domain" description="Glycosyltransferase 2-like" evidence="1">
    <location>
        <begin position="68"/>
        <end position="172"/>
    </location>
</feature>
<dbReference type="InterPro" id="IPR050256">
    <property type="entry name" value="Glycosyltransferase_2"/>
</dbReference>
<dbReference type="InterPro" id="IPR001173">
    <property type="entry name" value="Glyco_trans_2-like"/>
</dbReference>
<dbReference type="Proteomes" id="UP000003094">
    <property type="component" value="Unassembled WGS sequence"/>
</dbReference>
<reference evidence="2 3" key="1">
    <citation type="journal article" date="2010" name="BMC Genomics">
        <title>Genome sequence of the pattern forming Paenibacillus vortex bacterium reveals potential for thriving in complex environments.</title>
        <authorList>
            <person name="Sirota-Madi A."/>
            <person name="Olender T."/>
            <person name="Helman Y."/>
            <person name="Ingham C."/>
            <person name="Brainis I."/>
            <person name="Roth D."/>
            <person name="Hagi E."/>
            <person name="Brodsky L."/>
            <person name="Leshkowitz D."/>
            <person name="Galatenko V."/>
            <person name="Nikolaev V."/>
            <person name="Mugasimangalam R.C."/>
            <person name="Bransburg-Zabary S."/>
            <person name="Gutnick D.L."/>
            <person name="Lancet D."/>
            <person name="Ben-Jacob E."/>
        </authorList>
    </citation>
    <scope>NUCLEOTIDE SEQUENCE [LARGE SCALE GENOMIC DNA]</scope>
    <source>
        <strain evidence="2 3">V453</strain>
    </source>
</reference>
<name>A0A2R9SYH7_9BACL</name>